<keyword evidence="5" id="KW-1185">Reference proteome</keyword>
<keyword evidence="2" id="KW-0520">NAD</keyword>
<dbReference type="SUPFAM" id="SSF52283">
    <property type="entry name" value="Formate/glycerate dehydrogenase catalytic domain-like"/>
    <property type="match status" value="1"/>
</dbReference>
<sequence>MKILVPDTIPLDLHAAPDDVVVPYTVRDAFPDGSEDADVLVAWGNGRRNLADAAQRLTRLRLVQGLMAGPDTLVAAGFGPDVALASGRGLHDGPVTEHTLALVLAAARRLDLARDAQREGRWAGELGGVQSDRTDAVFRTLDGAHVVVWGFGSIAHRLAPLLAALGARVTGVASSAGERAGFPVVTDAELPDLLRTADVLVSLLPALPTTQGALGADLISRLPGHAWFVNVGRGATVDEAALQAALRDGTIAGAALDVFATEPLPEDSPWWGVPNLILTPHAAGGRPQHAEELIEANLDALRTGAPLRNLVERDG</sequence>
<dbReference type="KEGG" id="lxl:KDY119_02348"/>
<dbReference type="EMBL" id="CP045529">
    <property type="protein sequence ID" value="QFU98828.1"/>
    <property type="molecule type" value="Genomic_DNA"/>
</dbReference>
<dbReference type="InterPro" id="IPR006140">
    <property type="entry name" value="D-isomer_DH_NAD-bd"/>
</dbReference>
<evidence type="ECO:0000259" key="3">
    <source>
        <dbReference type="Pfam" id="PF02826"/>
    </source>
</evidence>
<gene>
    <name evidence="4" type="ORF">KDY119_02348</name>
</gene>
<dbReference type="PANTHER" id="PTHR43333:SF1">
    <property type="entry name" value="D-ISOMER SPECIFIC 2-HYDROXYACID DEHYDROGENASE NAD-BINDING DOMAIN-CONTAINING PROTEIN"/>
    <property type="match status" value="1"/>
</dbReference>
<dbReference type="InterPro" id="IPR036291">
    <property type="entry name" value="NAD(P)-bd_dom_sf"/>
</dbReference>
<evidence type="ECO:0000313" key="5">
    <source>
        <dbReference type="Proteomes" id="UP000326702"/>
    </source>
</evidence>
<dbReference type="Gene3D" id="3.40.50.720">
    <property type="entry name" value="NAD(P)-binding Rossmann-like Domain"/>
    <property type="match status" value="2"/>
</dbReference>
<dbReference type="GO" id="GO:0051287">
    <property type="term" value="F:NAD binding"/>
    <property type="evidence" value="ECO:0007669"/>
    <property type="project" value="InterPro"/>
</dbReference>
<evidence type="ECO:0000313" key="4">
    <source>
        <dbReference type="EMBL" id="QFU98828.1"/>
    </source>
</evidence>
<evidence type="ECO:0000256" key="1">
    <source>
        <dbReference type="ARBA" id="ARBA00023002"/>
    </source>
</evidence>
<keyword evidence="1 4" id="KW-0560">Oxidoreductase</keyword>
<evidence type="ECO:0000256" key="2">
    <source>
        <dbReference type="ARBA" id="ARBA00023027"/>
    </source>
</evidence>
<dbReference type="SUPFAM" id="SSF51735">
    <property type="entry name" value="NAD(P)-binding Rossmann-fold domains"/>
    <property type="match status" value="1"/>
</dbReference>
<dbReference type="EC" id="1.1.1.26" evidence="4"/>
<dbReference type="AlphaFoldDB" id="A0A5P9QBK6"/>
<dbReference type="OrthoDB" id="4324715at2"/>
<feature type="domain" description="D-isomer specific 2-hydroxyacid dehydrogenase NAD-binding" evidence="3">
    <location>
        <begin position="100"/>
        <end position="283"/>
    </location>
</feature>
<dbReference type="Pfam" id="PF02826">
    <property type="entry name" value="2-Hacid_dh_C"/>
    <property type="match status" value="1"/>
</dbReference>
<proteinExistence type="predicted"/>
<dbReference type="Proteomes" id="UP000326702">
    <property type="component" value="Chromosome"/>
</dbReference>
<organism evidence="4 5">
    <name type="scientific">Luteimicrobium xylanilyticum</name>
    <dbReference type="NCBI Taxonomy" id="1133546"/>
    <lineage>
        <taxon>Bacteria</taxon>
        <taxon>Bacillati</taxon>
        <taxon>Actinomycetota</taxon>
        <taxon>Actinomycetes</taxon>
        <taxon>Micrococcales</taxon>
        <taxon>Luteimicrobium</taxon>
    </lineage>
</organism>
<name>A0A5P9QBK6_9MICO</name>
<protein>
    <submittedName>
        <fullName evidence="4">Glyoxylate reductase</fullName>
        <ecNumber evidence="4">1.1.1.26</ecNumber>
    </submittedName>
</protein>
<dbReference type="RefSeq" id="WP_153022342.1">
    <property type="nucleotide sequence ID" value="NZ_BAABIH010000020.1"/>
</dbReference>
<accession>A0A5P9QBK6</accession>
<dbReference type="PANTHER" id="PTHR43333">
    <property type="entry name" value="2-HACID_DH_C DOMAIN-CONTAINING PROTEIN"/>
    <property type="match status" value="1"/>
</dbReference>
<reference evidence="4 5" key="1">
    <citation type="submission" date="2019-10" db="EMBL/GenBank/DDBJ databases">
        <title>Genome sequence of Luteimicrobium xylanilyticum HY-24.</title>
        <authorList>
            <person name="Kim D.Y."/>
            <person name="Park H.-Y."/>
        </authorList>
    </citation>
    <scope>NUCLEOTIDE SEQUENCE [LARGE SCALE GENOMIC DNA]</scope>
    <source>
        <strain evidence="4 5">HY-24</strain>
    </source>
</reference>
<dbReference type="GO" id="GO:0047964">
    <property type="term" value="F:glyoxylate reductase (NADH) activity"/>
    <property type="evidence" value="ECO:0007669"/>
    <property type="project" value="UniProtKB-EC"/>
</dbReference>